<evidence type="ECO:0000313" key="2">
    <source>
        <dbReference type="EMBL" id="ODG93099.1"/>
    </source>
</evidence>
<proteinExistence type="predicted"/>
<dbReference type="Proteomes" id="UP000094580">
    <property type="component" value="Unassembled WGS sequence"/>
</dbReference>
<dbReference type="PANTHER" id="PTHR43792">
    <property type="entry name" value="GNAT FAMILY, PUTATIVE (AFU_ORTHOLOGUE AFUA_3G00765)-RELATED-RELATED"/>
    <property type="match status" value="1"/>
</dbReference>
<dbReference type="RefSeq" id="WP_025569232.1">
    <property type="nucleotide sequence ID" value="NZ_MDKC01000003.1"/>
</dbReference>
<accession>A0ABX2ZXJ0</accession>
<dbReference type="InterPro" id="IPR051531">
    <property type="entry name" value="N-acetyltransferase"/>
</dbReference>
<organism evidence="2 3">
    <name type="scientific">Gottfriedia luciferensis</name>
    <dbReference type="NCBI Taxonomy" id="178774"/>
    <lineage>
        <taxon>Bacteria</taxon>
        <taxon>Bacillati</taxon>
        <taxon>Bacillota</taxon>
        <taxon>Bacilli</taxon>
        <taxon>Bacillales</taxon>
        <taxon>Bacillaceae</taxon>
        <taxon>Gottfriedia</taxon>
    </lineage>
</organism>
<gene>
    <name evidence="2" type="ORF">BED47_16440</name>
</gene>
<dbReference type="InterPro" id="IPR016181">
    <property type="entry name" value="Acyl_CoA_acyltransferase"/>
</dbReference>
<sequence length="188" mass="21961">MIKEHYSFNPFPKINTNRLVLRQMNNEDQYEIFALRSNKKVSQYINRPIAKEVDEALQYIKMINEGIERNDWVLWGITFKESDQLIGTICLWNFSVEQSKGEVGYELSPELQGKGIMQEALKAVLAYGFNTLHLQVIEGIVQSENQKSIQILERNKFINKGLVNRGTTNEEDIHSYTFELTNEKYYSK</sequence>
<feature type="domain" description="N-acetyltransferase" evidence="1">
    <location>
        <begin position="19"/>
        <end position="188"/>
    </location>
</feature>
<dbReference type="EMBL" id="MDKC01000003">
    <property type="protein sequence ID" value="ODG93099.1"/>
    <property type="molecule type" value="Genomic_DNA"/>
</dbReference>
<protein>
    <recommendedName>
        <fullName evidence="1">N-acetyltransferase domain-containing protein</fullName>
    </recommendedName>
</protein>
<dbReference type="CDD" id="cd04301">
    <property type="entry name" value="NAT_SF"/>
    <property type="match status" value="1"/>
</dbReference>
<dbReference type="InterPro" id="IPR000182">
    <property type="entry name" value="GNAT_dom"/>
</dbReference>
<comment type="caution">
    <text evidence="2">The sequence shown here is derived from an EMBL/GenBank/DDBJ whole genome shotgun (WGS) entry which is preliminary data.</text>
</comment>
<dbReference type="SUPFAM" id="SSF55729">
    <property type="entry name" value="Acyl-CoA N-acyltransferases (Nat)"/>
    <property type="match status" value="1"/>
</dbReference>
<reference evidence="2 3" key="1">
    <citation type="submission" date="2016-07" db="EMBL/GenBank/DDBJ databases">
        <authorList>
            <person name="Townsley L."/>
            <person name="Shank E.A."/>
        </authorList>
    </citation>
    <scope>NUCLEOTIDE SEQUENCE [LARGE SCALE GENOMIC DNA]</scope>
    <source>
        <strain evidence="2 3">CH01</strain>
    </source>
</reference>
<evidence type="ECO:0000313" key="3">
    <source>
        <dbReference type="Proteomes" id="UP000094580"/>
    </source>
</evidence>
<dbReference type="Gene3D" id="3.40.630.30">
    <property type="match status" value="1"/>
</dbReference>
<name>A0ABX2ZXJ0_9BACI</name>
<keyword evidence="3" id="KW-1185">Reference proteome</keyword>
<evidence type="ECO:0000259" key="1">
    <source>
        <dbReference type="PROSITE" id="PS51186"/>
    </source>
</evidence>
<dbReference type="Pfam" id="PF13302">
    <property type="entry name" value="Acetyltransf_3"/>
    <property type="match status" value="1"/>
</dbReference>
<dbReference type="PROSITE" id="PS51186">
    <property type="entry name" value="GNAT"/>
    <property type="match status" value="1"/>
</dbReference>